<evidence type="ECO:0000313" key="1">
    <source>
        <dbReference type="EMBL" id="BAD01986.1"/>
    </source>
</evidence>
<gene>
    <name evidence="1" type="ordered locus">ssr7084</name>
</gene>
<evidence type="ECO:0000313" key="2">
    <source>
        <dbReference type="Proteomes" id="UP000001425"/>
    </source>
</evidence>
<accession>Q6ZEB4</accession>
<keyword evidence="2" id="KW-1185">Reference proteome</keyword>
<protein>
    <submittedName>
        <fullName evidence="1">Uncharacterized protein</fullName>
    </submittedName>
</protein>
<geneLocation type="plasmid" evidence="1 2">
    <name>pSYSA</name>
</geneLocation>
<dbReference type="EMBL" id="AP004311">
    <property type="protein sequence ID" value="BAD01986.1"/>
    <property type="molecule type" value="Genomic_DNA"/>
</dbReference>
<dbReference type="KEGG" id="syn:ssr7084"/>
<reference evidence="1 2" key="1">
    <citation type="journal article" date="2003" name="DNA Res.">
        <title>Structural analysis of four large plasmids harboring in a unicellular cyanobacterium, Synechocystis sp. PCC 6803.</title>
        <authorList>
            <person name="Kaneko T."/>
            <person name="Nakamura Y."/>
            <person name="Sasamoto S."/>
            <person name="Watanabe A."/>
            <person name="Kohara M."/>
            <person name="Matsumoto M."/>
            <person name="Shimpo S."/>
            <person name="Yamada M."/>
            <person name="Tabata S."/>
        </authorList>
    </citation>
    <scope>NUCLEOTIDE SEQUENCE [LARGE SCALE GENOMIC DNA]</scope>
    <source>
        <strain evidence="2">ATCC 27184 / PCC 6803 / Kazusa</strain>
    </source>
</reference>
<dbReference type="AlphaFoldDB" id="Q6ZEB4"/>
<dbReference type="Proteomes" id="UP000001425">
    <property type="component" value="Plasmid pSYSA"/>
</dbReference>
<dbReference type="EnsemblBacteria" id="BAD01986">
    <property type="protein sequence ID" value="BAD01986"/>
    <property type="gene ID" value="BAD01986"/>
</dbReference>
<dbReference type="InParanoid" id="Q6ZEB4"/>
<proteinExistence type="predicted"/>
<sequence length="75" mass="8748">MASLVEIKEDLYVQLQGINVADKHGRDMEIQHYQQLHKCIELIEELETELVKCELMKGQTFEGVYKETLERPGEV</sequence>
<organism evidence="1 2">
    <name type="scientific">Synechocystis sp. (strain ATCC 27184 / PCC 6803 / Kazusa)</name>
    <dbReference type="NCBI Taxonomy" id="1111708"/>
    <lineage>
        <taxon>Bacteria</taxon>
        <taxon>Bacillati</taxon>
        <taxon>Cyanobacteriota</taxon>
        <taxon>Cyanophyceae</taxon>
        <taxon>Synechococcales</taxon>
        <taxon>Merismopediaceae</taxon>
        <taxon>Synechocystis</taxon>
    </lineage>
</organism>
<name>Q6ZEB4_SYNY3</name>
<keyword evidence="1" id="KW-0614">Plasmid</keyword>